<reference evidence="3" key="1">
    <citation type="submission" date="2011-02" db="EMBL/GenBank/DDBJ databases">
        <title>The Genome Sequence of Capsaspora owczarzaki ATCC 30864.</title>
        <authorList>
            <person name="Russ C."/>
            <person name="Cuomo C."/>
            <person name="Burger G."/>
            <person name="Gray M.W."/>
            <person name="Holland P.W.H."/>
            <person name="King N."/>
            <person name="Lang F.B.F."/>
            <person name="Roger A.J."/>
            <person name="Ruiz-Trillo I."/>
            <person name="Young S.K."/>
            <person name="Zeng Q."/>
            <person name="Gargeya S."/>
            <person name="Alvarado L."/>
            <person name="Berlin A."/>
            <person name="Chapman S.B."/>
            <person name="Chen Z."/>
            <person name="Freedman E."/>
            <person name="Gellesch M."/>
            <person name="Goldberg J."/>
            <person name="Griggs A."/>
            <person name="Gujja S."/>
            <person name="Heilman E."/>
            <person name="Heiman D."/>
            <person name="Howarth C."/>
            <person name="Mehta T."/>
            <person name="Neiman D."/>
            <person name="Pearson M."/>
            <person name="Roberts A."/>
            <person name="Saif S."/>
            <person name="Shea T."/>
            <person name="Shenoy N."/>
            <person name="Sisk P."/>
            <person name="Stolte C."/>
            <person name="Sykes S."/>
            <person name="White J."/>
            <person name="Yandava C."/>
            <person name="Haas B."/>
            <person name="Nusbaum C."/>
            <person name="Birren B."/>
        </authorList>
    </citation>
    <scope>NUCLEOTIDE SEQUENCE</scope>
    <source>
        <strain evidence="3">ATCC 30864</strain>
    </source>
</reference>
<evidence type="ECO:0008006" key="4">
    <source>
        <dbReference type="Google" id="ProtNLM"/>
    </source>
</evidence>
<dbReference type="InParanoid" id="A0A0D2X207"/>
<sequence length="336" mass="36974">MKHSLWLPVAVAALLALLAAPSHQAGETNPDNIPTANCFPWTNPGLDGARAAPLNHIVMFENTQVRVIEVTNAPSPKNRYHTHPRASLFMEDKSSSVRHYNAHGIITTVPALPPPVPVSDYNSPMTVDNGRVYFMAPNDMHSVENVDNKPFHAIRLEMKTLNTSFSQLPCPTVPCVDSTDMEFARRAAIERYDMPYKVVDPVPTAKCFPWNRPELDGPVAAYQTEKVVLENEVIRVLDVTINPGQTEANHTSPYPAVFIMDKNAGILITSATTGAVIHQSIPAVTDPVLYDAGSSFANGKILYFGVLGLHNIQNIDNKPFHAIRVELKQQNVELPC</sequence>
<gene>
    <name evidence="2" type="ORF">CAOG_002824</name>
</gene>
<evidence type="ECO:0000313" key="3">
    <source>
        <dbReference type="Proteomes" id="UP000008743"/>
    </source>
</evidence>
<dbReference type="Proteomes" id="UP000008743">
    <property type="component" value="Unassembled WGS sequence"/>
</dbReference>
<dbReference type="EMBL" id="KE346363">
    <property type="protein sequence ID" value="KJE91729.1"/>
    <property type="molecule type" value="Genomic_DNA"/>
</dbReference>
<dbReference type="AlphaFoldDB" id="A0A0D2X207"/>
<dbReference type="Gene3D" id="2.60.120.10">
    <property type="entry name" value="Jelly Rolls"/>
    <property type="match status" value="2"/>
</dbReference>
<keyword evidence="3" id="KW-1185">Reference proteome</keyword>
<evidence type="ECO:0000313" key="2">
    <source>
        <dbReference type="EMBL" id="KJE91729.1"/>
    </source>
</evidence>
<protein>
    <recommendedName>
        <fullName evidence="4">Cupin type-1 domain-containing protein</fullName>
    </recommendedName>
</protein>
<keyword evidence="1" id="KW-0732">Signal</keyword>
<organism evidence="2 3">
    <name type="scientific">Capsaspora owczarzaki (strain ATCC 30864)</name>
    <dbReference type="NCBI Taxonomy" id="595528"/>
    <lineage>
        <taxon>Eukaryota</taxon>
        <taxon>Filasterea</taxon>
        <taxon>Capsaspora</taxon>
    </lineage>
</organism>
<name>A0A0D2X207_CAPO3</name>
<accession>A0A0D2X207</accession>
<dbReference type="OrthoDB" id="10664482at2759"/>
<proteinExistence type="predicted"/>
<feature type="signal peptide" evidence="1">
    <location>
        <begin position="1"/>
        <end position="25"/>
    </location>
</feature>
<dbReference type="InterPro" id="IPR014710">
    <property type="entry name" value="RmlC-like_jellyroll"/>
</dbReference>
<evidence type="ECO:0000256" key="1">
    <source>
        <dbReference type="SAM" id="SignalP"/>
    </source>
</evidence>
<feature type="chain" id="PRO_5002270343" description="Cupin type-1 domain-containing protein" evidence="1">
    <location>
        <begin position="26"/>
        <end position="336"/>
    </location>
</feature>
<dbReference type="RefSeq" id="XP_004348637.1">
    <property type="nucleotide sequence ID" value="XM_004348587.1"/>
</dbReference>